<evidence type="ECO:0000313" key="2">
    <source>
        <dbReference type="EMBL" id="PVD26974.1"/>
    </source>
</evidence>
<comment type="caution">
    <text evidence="2">The sequence shown here is derived from an EMBL/GenBank/DDBJ whole genome shotgun (WGS) entry which is preliminary data.</text>
</comment>
<dbReference type="AlphaFoldDB" id="A0A2T7P0M7"/>
<dbReference type="Proteomes" id="UP000245119">
    <property type="component" value="Linkage Group LG7"/>
</dbReference>
<dbReference type="PANTHER" id="PTHR44444:SF6">
    <property type="entry name" value="LAMININ G DOMAIN-CONTAINING PROTEIN"/>
    <property type="match status" value="1"/>
</dbReference>
<keyword evidence="1" id="KW-1133">Transmembrane helix</keyword>
<keyword evidence="1" id="KW-0812">Transmembrane</keyword>
<keyword evidence="1" id="KW-0472">Membrane</keyword>
<reference evidence="2 3" key="1">
    <citation type="submission" date="2018-04" db="EMBL/GenBank/DDBJ databases">
        <title>The genome of golden apple snail Pomacea canaliculata provides insight into stress tolerance and invasive adaptation.</title>
        <authorList>
            <person name="Liu C."/>
            <person name="Liu B."/>
            <person name="Ren Y."/>
            <person name="Zhang Y."/>
            <person name="Wang H."/>
            <person name="Li S."/>
            <person name="Jiang F."/>
            <person name="Yin L."/>
            <person name="Zhang G."/>
            <person name="Qian W."/>
            <person name="Fan W."/>
        </authorList>
    </citation>
    <scope>NUCLEOTIDE SEQUENCE [LARGE SCALE GENOMIC DNA]</scope>
    <source>
        <strain evidence="2">SZHN2017</strain>
        <tissue evidence="2">Muscle</tissue>
    </source>
</reference>
<sequence>MNCLVLAEVGQGPCCFHSHVETRGKVEQVLKSEAGRKLKPSRLTKPFLYALQPLPHPWSPVMMMDIKLLACLLSQVSWLVPSERSQQLASRGYQANGVDTTLVLFQKGESRIHDIQLLGIDYLPSARRTFSTKNDVSQAGSCRFLAAGHHSGLLASNEGGRQADYAELSSPPIEIHGLTGLKVEFSCTDPDKVVGVTLSVSTPLDKVGEYSRHFYCAWRCGSHQDAGRRMRRIRLNLSDDIGFRPSLFNPNATVVVAAKLFTWIIDEATWSKADTDDRRDIYKRALTRKAYIVRISAPYSRPHKRFPMSCVPWFWHHVQKNWHFTDLRTCPVEQQTVYLLRYPAVLSGLTYGISRDLKPYSDTLLETERRRAFLSPSFSVELWVYIIDYCPKAHLNQAQACAIFVHITWLGYHMTPALLVDTEGKMQVEVQGPEIYTAHKTAQSLPRNQWVRILLTLKHREWSLQWSYGKHHNLTNSAFMTYDLDIAYDDTDGQFILGGVDPALGSFRGYLGQVKLYRGRALTLDELSLPDPDHPMFQLQLSEKEASCQRFLSWMSNTMSYYAHKAVLRKQKYVCPYSYKWVVIGKASDVRLTSCPQRMEHTQWDHRHVARLMRPLARLDQQLTVHDKIHFAQVLMKVVTDSVKLRGLENMHKNLPLLNQATCLGSTDAMFTLAVFLNNGLGTTVQETESTVFLMLGTLNQHRLSTLALGHRHMMGIDGVPYDCSAAYMYYKFVGDTTRDDRETHKEEEVATEMVRLIDEVAMEQQTDENGDLFLWLKHQAQKGVQSAQLQMGHLLFWGSQGVRRNLQAAREMFQQGAEQGDPNSIYNLGLMEFHGKAGTEKNETAGHEKIKTAAEKGLPHAVGALGWIALEKERNYSKAAAYFEESYNTGHMDAGYYLGHMYQYGIYPNKSQDLSMAVFYYMMAAESGPEVASFNLAWLCEENKEGVTSTFSKECQWRHYNLSVHREPQFVDPYSYIKMGDYYWFGCEGIRNISKAAAYYSAAAVKQDPHALFNLAFMVEERADIPDSVWEQLNIPHRIRHNNVSILMELYERCRESSKSEAFIPCSLALYRVWAVDLWTRYHIWMKLPMYAGIFVAIFGTAYLIHRCMVRQNPLDEDMLQL</sequence>
<organism evidence="2 3">
    <name type="scientific">Pomacea canaliculata</name>
    <name type="common">Golden apple snail</name>
    <dbReference type="NCBI Taxonomy" id="400727"/>
    <lineage>
        <taxon>Eukaryota</taxon>
        <taxon>Metazoa</taxon>
        <taxon>Spiralia</taxon>
        <taxon>Lophotrochozoa</taxon>
        <taxon>Mollusca</taxon>
        <taxon>Gastropoda</taxon>
        <taxon>Caenogastropoda</taxon>
        <taxon>Architaenioglossa</taxon>
        <taxon>Ampullarioidea</taxon>
        <taxon>Ampullariidae</taxon>
        <taxon>Pomacea</taxon>
    </lineage>
</organism>
<dbReference type="SUPFAM" id="SSF81901">
    <property type="entry name" value="HCP-like"/>
    <property type="match status" value="2"/>
</dbReference>
<dbReference type="InterPro" id="IPR006597">
    <property type="entry name" value="Sel1-like"/>
</dbReference>
<dbReference type="SUPFAM" id="SSF49899">
    <property type="entry name" value="Concanavalin A-like lectins/glucanases"/>
    <property type="match status" value="1"/>
</dbReference>
<dbReference type="Pfam" id="PF08238">
    <property type="entry name" value="Sel1"/>
    <property type="match status" value="6"/>
</dbReference>
<dbReference type="EMBL" id="PZQS01000007">
    <property type="protein sequence ID" value="PVD26974.1"/>
    <property type="molecule type" value="Genomic_DNA"/>
</dbReference>
<dbReference type="InterPro" id="IPR011990">
    <property type="entry name" value="TPR-like_helical_dom_sf"/>
</dbReference>
<dbReference type="STRING" id="400727.A0A2T7P0M7"/>
<proteinExistence type="predicted"/>
<gene>
    <name evidence="2" type="ORF">C0Q70_12123</name>
</gene>
<evidence type="ECO:0000313" key="3">
    <source>
        <dbReference type="Proteomes" id="UP000245119"/>
    </source>
</evidence>
<dbReference type="InterPro" id="IPR013320">
    <property type="entry name" value="ConA-like_dom_sf"/>
</dbReference>
<accession>A0A2T7P0M7</accession>
<dbReference type="SMART" id="SM00671">
    <property type="entry name" value="SEL1"/>
    <property type="match status" value="7"/>
</dbReference>
<dbReference type="Gene3D" id="1.25.40.10">
    <property type="entry name" value="Tetratricopeptide repeat domain"/>
    <property type="match status" value="2"/>
</dbReference>
<evidence type="ECO:0000256" key="1">
    <source>
        <dbReference type="SAM" id="Phobius"/>
    </source>
</evidence>
<dbReference type="InterPro" id="IPR042756">
    <property type="entry name" value="Sel-1L3"/>
</dbReference>
<dbReference type="PANTHER" id="PTHR44444">
    <property type="entry name" value="PROTEIN SEL-1 HOMOLOG 3"/>
    <property type="match status" value="1"/>
</dbReference>
<name>A0A2T7P0M7_POMCA</name>
<dbReference type="OrthoDB" id="272077at2759"/>
<keyword evidence="3" id="KW-1185">Reference proteome</keyword>
<feature type="transmembrane region" description="Helical" evidence="1">
    <location>
        <begin position="1089"/>
        <end position="1106"/>
    </location>
</feature>
<protein>
    <submittedName>
        <fullName evidence="2">Uncharacterized protein</fullName>
    </submittedName>
</protein>